<dbReference type="EMBL" id="JARKIF010000001">
    <property type="protein sequence ID" value="KAJ7651093.1"/>
    <property type="molecule type" value="Genomic_DNA"/>
</dbReference>
<dbReference type="AlphaFoldDB" id="A0AAD7CKG0"/>
<sequence length="225" mass="24708">MPSLPGGPRTNSTRTNSQAARMTLDAKLACWGVRAAILLVLHCPGSIQRGFWARDGGGTRKRSVRLVNLVSHPQRMTSRSHFPVTEKAGVSPQQLIGQPIFLIFGQPLAGIYNKRCRALYPQVPDSHLLSLCPSQRPRTLSPVSSVCSSMLSSASPKVTAVVSPVVSEPVYISVHRAQLARVQFQRHAVPNHQPDRIPSYRPCQVFEKAVVVASVLWLRDAPPPW</sequence>
<evidence type="ECO:0000313" key="2">
    <source>
        <dbReference type="Proteomes" id="UP001221142"/>
    </source>
</evidence>
<keyword evidence="2" id="KW-1185">Reference proteome</keyword>
<comment type="caution">
    <text evidence="1">The sequence shown here is derived from an EMBL/GenBank/DDBJ whole genome shotgun (WGS) entry which is preliminary data.</text>
</comment>
<reference evidence="1" key="1">
    <citation type="submission" date="2023-03" db="EMBL/GenBank/DDBJ databases">
        <title>Massive genome expansion in bonnet fungi (Mycena s.s.) driven by repeated elements and novel gene families across ecological guilds.</title>
        <authorList>
            <consortium name="Lawrence Berkeley National Laboratory"/>
            <person name="Harder C.B."/>
            <person name="Miyauchi S."/>
            <person name="Viragh M."/>
            <person name="Kuo A."/>
            <person name="Thoen E."/>
            <person name="Andreopoulos B."/>
            <person name="Lu D."/>
            <person name="Skrede I."/>
            <person name="Drula E."/>
            <person name="Henrissat B."/>
            <person name="Morin E."/>
            <person name="Kohler A."/>
            <person name="Barry K."/>
            <person name="LaButti K."/>
            <person name="Morin E."/>
            <person name="Salamov A."/>
            <person name="Lipzen A."/>
            <person name="Mereny Z."/>
            <person name="Hegedus B."/>
            <person name="Baldrian P."/>
            <person name="Stursova M."/>
            <person name="Weitz H."/>
            <person name="Taylor A."/>
            <person name="Grigoriev I.V."/>
            <person name="Nagy L.G."/>
            <person name="Martin F."/>
            <person name="Kauserud H."/>
        </authorList>
    </citation>
    <scope>NUCLEOTIDE SEQUENCE</scope>
    <source>
        <strain evidence="1">9284</strain>
    </source>
</reference>
<proteinExistence type="predicted"/>
<accession>A0AAD7CKG0</accession>
<organism evidence="1 2">
    <name type="scientific">Roridomyces roridus</name>
    <dbReference type="NCBI Taxonomy" id="1738132"/>
    <lineage>
        <taxon>Eukaryota</taxon>
        <taxon>Fungi</taxon>
        <taxon>Dikarya</taxon>
        <taxon>Basidiomycota</taxon>
        <taxon>Agaricomycotina</taxon>
        <taxon>Agaricomycetes</taxon>
        <taxon>Agaricomycetidae</taxon>
        <taxon>Agaricales</taxon>
        <taxon>Marasmiineae</taxon>
        <taxon>Mycenaceae</taxon>
        <taxon>Roridomyces</taxon>
    </lineage>
</organism>
<evidence type="ECO:0000313" key="1">
    <source>
        <dbReference type="EMBL" id="KAJ7651093.1"/>
    </source>
</evidence>
<name>A0AAD7CKG0_9AGAR</name>
<dbReference type="Proteomes" id="UP001221142">
    <property type="component" value="Unassembled WGS sequence"/>
</dbReference>
<protein>
    <submittedName>
        <fullName evidence="1">Uncharacterized protein</fullName>
    </submittedName>
</protein>
<gene>
    <name evidence="1" type="ORF">FB45DRAFT_31003</name>
</gene>